<proteinExistence type="predicted"/>
<dbReference type="PANTHER" id="PTHR33069:SF3">
    <property type="entry name" value="DYNEIN HEAVY CHAIN TAIL DOMAIN-CONTAINING PROTEIN"/>
    <property type="match status" value="1"/>
</dbReference>
<dbReference type="EMBL" id="AJIL01000029">
    <property type="protein sequence ID" value="KNF01493.1"/>
    <property type="molecule type" value="Genomic_DNA"/>
</dbReference>
<gene>
    <name evidence="1" type="ORF">PSTG_05273</name>
</gene>
<accession>A0A0L0VQE7</accession>
<name>A0A0L0VQE7_9BASI</name>
<evidence type="ECO:0000313" key="1">
    <source>
        <dbReference type="EMBL" id="KNF01493.1"/>
    </source>
</evidence>
<organism evidence="1 2">
    <name type="scientific">Puccinia striiformis f. sp. tritici PST-78</name>
    <dbReference type="NCBI Taxonomy" id="1165861"/>
    <lineage>
        <taxon>Eukaryota</taxon>
        <taxon>Fungi</taxon>
        <taxon>Dikarya</taxon>
        <taxon>Basidiomycota</taxon>
        <taxon>Pucciniomycotina</taxon>
        <taxon>Pucciniomycetes</taxon>
        <taxon>Pucciniales</taxon>
        <taxon>Pucciniaceae</taxon>
        <taxon>Puccinia</taxon>
    </lineage>
</organism>
<protein>
    <submittedName>
        <fullName evidence="1">Uncharacterized protein</fullName>
    </submittedName>
</protein>
<reference evidence="2" key="1">
    <citation type="submission" date="2014-03" db="EMBL/GenBank/DDBJ databases">
        <title>The Genome Sequence of Puccinia striiformis f. sp. tritici PST-78.</title>
        <authorList>
            <consortium name="The Broad Institute Genome Sequencing Platform"/>
            <person name="Cuomo C."/>
            <person name="Hulbert S."/>
            <person name="Chen X."/>
            <person name="Walker B."/>
            <person name="Young S.K."/>
            <person name="Zeng Q."/>
            <person name="Gargeya S."/>
            <person name="Fitzgerald M."/>
            <person name="Haas B."/>
            <person name="Abouelleil A."/>
            <person name="Alvarado L."/>
            <person name="Arachchi H.M."/>
            <person name="Berlin A.M."/>
            <person name="Chapman S.B."/>
            <person name="Goldberg J."/>
            <person name="Griggs A."/>
            <person name="Gujja S."/>
            <person name="Hansen M."/>
            <person name="Howarth C."/>
            <person name="Imamovic A."/>
            <person name="Larimer J."/>
            <person name="McCowan C."/>
            <person name="Montmayeur A."/>
            <person name="Murphy C."/>
            <person name="Neiman D."/>
            <person name="Pearson M."/>
            <person name="Priest M."/>
            <person name="Roberts A."/>
            <person name="Saif S."/>
            <person name="Shea T."/>
            <person name="Sisk P."/>
            <person name="Sykes S."/>
            <person name="Wortman J."/>
            <person name="Nusbaum C."/>
            <person name="Birren B."/>
        </authorList>
    </citation>
    <scope>NUCLEOTIDE SEQUENCE [LARGE SCALE GENOMIC DNA]</scope>
    <source>
        <strain evidence="2">race PST-78</strain>
    </source>
</reference>
<dbReference type="PANTHER" id="PTHR33069">
    <property type="entry name" value="CHROMOSOME 7, WHOLE GENOME SHOTGUN SEQUENCE-RELATED"/>
    <property type="match status" value="1"/>
</dbReference>
<sequence length="170" mass="19686">MVQYDWPRKMHGMDGMLSQLLDLINPPTMMSEGNLPLPAEQPHSEHLINLRIELAKSITVELGDVLRRASRSKSFRGIYIGRGFGYIVECLRDGAEVLRIVFIEAIRLLGRRFKKYMSIILLHVVPLVPKTDSFPVQDYFRTWFATWYDQLTLAIQNYEFAVNLLCNNVL</sequence>
<evidence type="ECO:0000313" key="2">
    <source>
        <dbReference type="Proteomes" id="UP000054564"/>
    </source>
</evidence>
<dbReference type="Proteomes" id="UP000054564">
    <property type="component" value="Unassembled WGS sequence"/>
</dbReference>
<dbReference type="AlphaFoldDB" id="A0A0L0VQE7"/>
<comment type="caution">
    <text evidence="1">The sequence shown here is derived from an EMBL/GenBank/DDBJ whole genome shotgun (WGS) entry which is preliminary data.</text>
</comment>
<keyword evidence="2" id="KW-1185">Reference proteome</keyword>